<dbReference type="AlphaFoldDB" id="A0A834SSA7"/>
<feature type="region of interest" description="Disordered" evidence="1">
    <location>
        <begin position="75"/>
        <end position="123"/>
    </location>
</feature>
<dbReference type="Pfam" id="PF07727">
    <property type="entry name" value="RVT_2"/>
    <property type="match status" value="1"/>
</dbReference>
<dbReference type="InterPro" id="IPR043502">
    <property type="entry name" value="DNA/RNA_pol_sf"/>
</dbReference>
<name>A0A834SSA7_9FABA</name>
<accession>A0A834SSA7</accession>
<feature type="compositionally biased region" description="Polar residues" evidence="1">
    <location>
        <begin position="40"/>
        <end position="53"/>
    </location>
</feature>
<feature type="region of interest" description="Disordered" evidence="1">
    <location>
        <begin position="22"/>
        <end position="53"/>
    </location>
</feature>
<gene>
    <name evidence="3" type="ORF">G2W53_041535</name>
</gene>
<feature type="domain" description="Reverse transcriptase Ty1/copia-type" evidence="2">
    <location>
        <begin position="134"/>
        <end position="223"/>
    </location>
</feature>
<feature type="compositionally biased region" description="Basic and acidic residues" evidence="1">
    <location>
        <begin position="29"/>
        <end position="39"/>
    </location>
</feature>
<keyword evidence="4" id="KW-1185">Reference proteome</keyword>
<dbReference type="SUPFAM" id="SSF56672">
    <property type="entry name" value="DNA/RNA polymerases"/>
    <property type="match status" value="1"/>
</dbReference>
<evidence type="ECO:0000259" key="2">
    <source>
        <dbReference type="Pfam" id="PF07727"/>
    </source>
</evidence>
<protein>
    <submittedName>
        <fullName evidence="3">Copia protein</fullName>
    </submittedName>
</protein>
<reference evidence="3" key="1">
    <citation type="submission" date="2020-09" db="EMBL/GenBank/DDBJ databases">
        <title>Genome-Enabled Discovery of Anthraquinone Biosynthesis in Senna tora.</title>
        <authorList>
            <person name="Kang S.-H."/>
            <person name="Pandey R.P."/>
            <person name="Lee C.-M."/>
            <person name="Sim J.-S."/>
            <person name="Jeong J.-T."/>
            <person name="Choi B.-S."/>
            <person name="Jung M."/>
            <person name="Ginzburg D."/>
            <person name="Zhao K."/>
            <person name="Won S.Y."/>
            <person name="Oh T.-J."/>
            <person name="Yu Y."/>
            <person name="Kim N.-H."/>
            <person name="Lee O.R."/>
            <person name="Lee T.-H."/>
            <person name="Bashyal P."/>
            <person name="Kim T.-S."/>
            <person name="Lee W.-H."/>
            <person name="Kawkins C."/>
            <person name="Kim C.-K."/>
            <person name="Kim J.S."/>
            <person name="Ahn B.O."/>
            <person name="Rhee S.Y."/>
            <person name="Sohng J.K."/>
        </authorList>
    </citation>
    <scope>NUCLEOTIDE SEQUENCE</scope>
    <source>
        <tissue evidence="3">Leaf</tissue>
    </source>
</reference>
<feature type="compositionally biased region" description="Low complexity" evidence="1">
    <location>
        <begin position="79"/>
        <end position="93"/>
    </location>
</feature>
<comment type="caution">
    <text evidence="3">The sequence shown here is derived from an EMBL/GenBank/DDBJ whole genome shotgun (WGS) entry which is preliminary data.</text>
</comment>
<dbReference type="Proteomes" id="UP000634136">
    <property type="component" value="Unassembled WGS sequence"/>
</dbReference>
<organism evidence="3 4">
    <name type="scientific">Senna tora</name>
    <dbReference type="NCBI Taxonomy" id="362788"/>
    <lineage>
        <taxon>Eukaryota</taxon>
        <taxon>Viridiplantae</taxon>
        <taxon>Streptophyta</taxon>
        <taxon>Embryophyta</taxon>
        <taxon>Tracheophyta</taxon>
        <taxon>Spermatophyta</taxon>
        <taxon>Magnoliopsida</taxon>
        <taxon>eudicotyledons</taxon>
        <taxon>Gunneridae</taxon>
        <taxon>Pentapetalae</taxon>
        <taxon>rosids</taxon>
        <taxon>fabids</taxon>
        <taxon>Fabales</taxon>
        <taxon>Fabaceae</taxon>
        <taxon>Caesalpinioideae</taxon>
        <taxon>Cassia clade</taxon>
        <taxon>Senna</taxon>
    </lineage>
</organism>
<dbReference type="OrthoDB" id="1711781at2759"/>
<evidence type="ECO:0000313" key="3">
    <source>
        <dbReference type="EMBL" id="KAF7802424.1"/>
    </source>
</evidence>
<sequence>MKGNSEEKESCVIPIPFLPDLGAKRRTKYNGDELNENRSSESGQHLNTDPPLQTAISPMIQKTHESLNTACELSLPTHESISSSDESTAQSESVGPAYECSPSGSPSEVQVQPEAAQPIRRQHTMNTRSDVSLFYRRTLNIGAFILVYVDDIPITSNDSAFLKEFTCKLNSTFALKDLGSLYYFLGIEVYRDATGFHLSQAKYTLDVLKKFDMLTCARVSTPMYLVTTRPNLAFSVNKLSQFLSKPTETHYQGVKRILRSAKTFSNLYFSDLYSIGESKNYREPLTLAWPSAEHCHHGEHLHENTFMAATCDLNSPPSCSPLICLTIWLRSSTPAATEQRSLLPKLVCRSTLPLPLYRSTTTQGNLLVGEGSIDPPTLCSLVGPLSPFRGINLSEADRSVHQFHSLVDLQSPFKLSKADPSVCQLHCLADSRSLGSVGLRQLIPLAS</sequence>
<evidence type="ECO:0000313" key="4">
    <source>
        <dbReference type="Proteomes" id="UP000634136"/>
    </source>
</evidence>
<dbReference type="EMBL" id="JAAIUW010000013">
    <property type="protein sequence ID" value="KAF7802424.1"/>
    <property type="molecule type" value="Genomic_DNA"/>
</dbReference>
<evidence type="ECO:0000256" key="1">
    <source>
        <dbReference type="SAM" id="MobiDB-lite"/>
    </source>
</evidence>
<dbReference type="InterPro" id="IPR013103">
    <property type="entry name" value="RVT_2"/>
</dbReference>
<proteinExistence type="predicted"/>